<dbReference type="Gene3D" id="3.40.50.2300">
    <property type="match status" value="2"/>
</dbReference>
<dbReference type="PROSITE" id="PS50932">
    <property type="entry name" value="HTH_LACI_2"/>
    <property type="match status" value="1"/>
</dbReference>
<dbReference type="InterPro" id="IPR046335">
    <property type="entry name" value="LacI/GalR-like_sensor"/>
</dbReference>
<dbReference type="Pfam" id="PF00356">
    <property type="entry name" value="LacI"/>
    <property type="match status" value="1"/>
</dbReference>
<evidence type="ECO:0000313" key="6">
    <source>
        <dbReference type="Proteomes" id="UP001597036"/>
    </source>
</evidence>
<evidence type="ECO:0000256" key="2">
    <source>
        <dbReference type="ARBA" id="ARBA00023125"/>
    </source>
</evidence>
<dbReference type="InterPro" id="IPR028082">
    <property type="entry name" value="Peripla_BP_I"/>
</dbReference>
<evidence type="ECO:0000313" key="5">
    <source>
        <dbReference type="EMBL" id="MFD0704211.1"/>
    </source>
</evidence>
<evidence type="ECO:0000259" key="4">
    <source>
        <dbReference type="PROSITE" id="PS50932"/>
    </source>
</evidence>
<evidence type="ECO:0000256" key="1">
    <source>
        <dbReference type="ARBA" id="ARBA00023015"/>
    </source>
</evidence>
<keyword evidence="3" id="KW-0804">Transcription</keyword>
<dbReference type="EMBL" id="JBHTHQ010000005">
    <property type="protein sequence ID" value="MFD0704211.1"/>
    <property type="molecule type" value="Genomic_DNA"/>
</dbReference>
<dbReference type="SUPFAM" id="SSF47413">
    <property type="entry name" value="lambda repressor-like DNA-binding domains"/>
    <property type="match status" value="1"/>
</dbReference>
<dbReference type="CDD" id="cd01392">
    <property type="entry name" value="HTH_LacI"/>
    <property type="match status" value="1"/>
</dbReference>
<dbReference type="SMART" id="SM00354">
    <property type="entry name" value="HTH_LACI"/>
    <property type="match status" value="1"/>
</dbReference>
<comment type="caution">
    <text evidence="5">The sequence shown here is derived from an EMBL/GenBank/DDBJ whole genome shotgun (WGS) entry which is preliminary data.</text>
</comment>
<dbReference type="GO" id="GO:0003677">
    <property type="term" value="F:DNA binding"/>
    <property type="evidence" value="ECO:0007669"/>
    <property type="project" value="UniProtKB-KW"/>
</dbReference>
<protein>
    <submittedName>
        <fullName evidence="5">LacI family DNA-binding transcriptional regulator</fullName>
    </submittedName>
</protein>
<dbReference type="SUPFAM" id="SSF53822">
    <property type="entry name" value="Periplasmic binding protein-like I"/>
    <property type="match status" value="1"/>
</dbReference>
<proteinExistence type="predicted"/>
<keyword evidence="6" id="KW-1185">Reference proteome</keyword>
<accession>A0ABW2Y6M2</accession>
<dbReference type="CDD" id="cd06267">
    <property type="entry name" value="PBP1_LacI_sugar_binding-like"/>
    <property type="match status" value="1"/>
</dbReference>
<gene>
    <name evidence="5" type="ORF">ACFQY8_00360</name>
</gene>
<dbReference type="Gene3D" id="1.10.260.40">
    <property type="entry name" value="lambda repressor-like DNA-binding domains"/>
    <property type="match status" value="1"/>
</dbReference>
<dbReference type="RefSeq" id="WP_377937531.1">
    <property type="nucleotide sequence ID" value="NZ_JBHTHQ010000005.1"/>
</dbReference>
<dbReference type="Pfam" id="PF13377">
    <property type="entry name" value="Peripla_BP_3"/>
    <property type="match status" value="1"/>
</dbReference>
<organism evidence="5 6">
    <name type="scientific">Alloscardovia venturai</name>
    <dbReference type="NCBI Taxonomy" id="1769421"/>
    <lineage>
        <taxon>Bacteria</taxon>
        <taxon>Bacillati</taxon>
        <taxon>Actinomycetota</taxon>
        <taxon>Actinomycetes</taxon>
        <taxon>Bifidobacteriales</taxon>
        <taxon>Bifidobacteriaceae</taxon>
        <taxon>Alloscardovia</taxon>
    </lineage>
</organism>
<keyword evidence="1" id="KW-0805">Transcription regulation</keyword>
<dbReference type="InterPro" id="IPR010982">
    <property type="entry name" value="Lambda_DNA-bd_dom_sf"/>
</dbReference>
<dbReference type="Proteomes" id="UP001597036">
    <property type="component" value="Unassembled WGS sequence"/>
</dbReference>
<dbReference type="PANTHER" id="PTHR30146:SF109">
    <property type="entry name" value="HTH-TYPE TRANSCRIPTIONAL REGULATOR GALS"/>
    <property type="match status" value="1"/>
</dbReference>
<reference evidence="6" key="1">
    <citation type="journal article" date="2019" name="Int. J. Syst. Evol. Microbiol.">
        <title>The Global Catalogue of Microorganisms (GCM) 10K type strain sequencing project: providing services to taxonomists for standard genome sequencing and annotation.</title>
        <authorList>
            <consortium name="The Broad Institute Genomics Platform"/>
            <consortium name="The Broad Institute Genome Sequencing Center for Infectious Disease"/>
            <person name="Wu L."/>
            <person name="Ma J."/>
        </authorList>
    </citation>
    <scope>NUCLEOTIDE SEQUENCE [LARGE SCALE GENOMIC DNA]</scope>
    <source>
        <strain evidence="6">CCM 8604</strain>
    </source>
</reference>
<dbReference type="PANTHER" id="PTHR30146">
    <property type="entry name" value="LACI-RELATED TRANSCRIPTIONAL REPRESSOR"/>
    <property type="match status" value="1"/>
</dbReference>
<dbReference type="InterPro" id="IPR000843">
    <property type="entry name" value="HTH_LacI"/>
</dbReference>
<name>A0ABW2Y6M2_9BIFI</name>
<evidence type="ECO:0000256" key="3">
    <source>
        <dbReference type="ARBA" id="ARBA00023163"/>
    </source>
</evidence>
<keyword evidence="2 5" id="KW-0238">DNA-binding</keyword>
<feature type="domain" description="HTH lacI-type" evidence="4">
    <location>
        <begin position="3"/>
        <end position="57"/>
    </location>
</feature>
<sequence length="336" mass="36691">MKSSIEDVAQAAGVSTATVSRVFSHPERVSPSTQQRVRKAAEKLDFYISRSAGLLKSGRSMRVALLVGSSKIDWFTGRIIEGINTVFRDTRYDLVIFPICNVTQRKEFFENLPLRGNVDAVIVSSFAISAEEIERLSTAHLPIIGINISDTTGFTASVSIDDREGTSIGVRYLAQLGHKNIAYCYETFDEGLNFSSAQRIDGFSEACDNAGIRSTIITIKSDEDGFNTIYSQLLSSRNKDVTALFFHQDSLAVPFIFKAQHIGLAIPEHLSVLGYDNSTFSGEVGLSTIKQKPLDTAIKAAQKALALVDGDMSAATHDIEPVQLLIRSSTSRARAL</sequence>